<dbReference type="EMBL" id="QFDM01000002">
    <property type="protein sequence ID" value="MCM2466101.1"/>
    <property type="molecule type" value="Genomic_DNA"/>
</dbReference>
<proteinExistence type="predicted"/>
<keyword evidence="2" id="KW-1185">Reference proteome</keyword>
<gene>
    <name evidence="1" type="ORF">DIC75_07175</name>
</gene>
<sequence>MLLIGFEMIVVGGRYNLISDAYQCSKLIAIVKHEESINDAFAFAFETTRNIGDYGRIFGQVCESVRADHLFSVQIYAGAANAR</sequence>
<evidence type="ECO:0000313" key="2">
    <source>
        <dbReference type="Proteomes" id="UP001523230"/>
    </source>
</evidence>
<name>A0ABD4TG85_9EURY</name>
<comment type="caution">
    <text evidence="1">The sequence shown here is derived from an EMBL/GenBank/DDBJ whole genome shotgun (WGS) entry which is preliminary data.</text>
</comment>
<protein>
    <submittedName>
        <fullName evidence="1">Uncharacterized protein</fullName>
    </submittedName>
</protein>
<reference evidence="1 2" key="1">
    <citation type="submission" date="2018-05" db="EMBL/GenBank/DDBJ databases">
        <title>Isolation and characterization of genus Methanoculleus species and their viruses from deep sea marine sediment offshore southwestern Taiwan.</title>
        <authorList>
            <person name="Wei W.-H."/>
            <person name="Chen W.-C."/>
            <person name="Lai M.-C."/>
            <person name="Chen S.-C."/>
        </authorList>
    </citation>
    <scope>NUCLEOTIDE SEQUENCE [LARGE SCALE GENOMIC DNA]</scope>
    <source>
        <strain evidence="1 2">CWC-02</strain>
    </source>
</reference>
<dbReference type="Proteomes" id="UP001523230">
    <property type="component" value="Unassembled WGS sequence"/>
</dbReference>
<evidence type="ECO:0000313" key="1">
    <source>
        <dbReference type="EMBL" id="MCM2466101.1"/>
    </source>
</evidence>
<accession>A0ABD4TG85</accession>
<organism evidence="1 2">
    <name type="scientific">Methanoculleus oceani</name>
    <dbReference type="NCBI Taxonomy" id="2184756"/>
    <lineage>
        <taxon>Archaea</taxon>
        <taxon>Methanobacteriati</taxon>
        <taxon>Methanobacteriota</taxon>
        <taxon>Stenosarchaea group</taxon>
        <taxon>Methanomicrobia</taxon>
        <taxon>Methanomicrobiales</taxon>
        <taxon>Methanomicrobiaceae</taxon>
        <taxon>Methanoculleus</taxon>
    </lineage>
</organism>
<dbReference type="AlphaFoldDB" id="A0ABD4TG85"/>